<accession>J8HHL2</accession>
<dbReference type="RefSeq" id="WP_002166722.1">
    <property type="nucleotide sequence ID" value="NZ_JH792312.1"/>
</dbReference>
<proteinExistence type="predicted"/>
<evidence type="ECO:0000313" key="1">
    <source>
        <dbReference type="EMBL" id="EJR27173.1"/>
    </source>
</evidence>
<dbReference type="AlphaFoldDB" id="J8HHL2"/>
<dbReference type="PATRIC" id="fig|1053226.3.peg.5100"/>
<evidence type="ECO:0000313" key="2">
    <source>
        <dbReference type="Proteomes" id="UP000006960"/>
    </source>
</evidence>
<gene>
    <name evidence="1" type="ORF">IIG_04998</name>
</gene>
<reference evidence="1 2" key="1">
    <citation type="submission" date="2012-04" db="EMBL/GenBank/DDBJ databases">
        <title>The Genome Sequence of Bacillus cereus VD048.</title>
        <authorList>
            <consortium name="The Broad Institute Genome Sequencing Platform"/>
            <consortium name="The Broad Institute Genome Sequencing Center for Infectious Disease"/>
            <person name="Feldgarden M."/>
            <person name="Van der Auwera G.A."/>
            <person name="Mahillon J."/>
            <person name="Duprez V."/>
            <person name="Timmery S."/>
            <person name="Mattelet C."/>
            <person name="Dierick K."/>
            <person name="Sun M."/>
            <person name="Yu Z."/>
            <person name="Zhu L."/>
            <person name="Hu X."/>
            <person name="Shank E.B."/>
            <person name="Swiecicka I."/>
            <person name="Hansen B.M."/>
            <person name="Andrup L."/>
            <person name="Young S.K."/>
            <person name="Zeng Q."/>
            <person name="Gargeya S."/>
            <person name="Fitzgerald M."/>
            <person name="Haas B."/>
            <person name="Abouelleil A."/>
            <person name="Alvarado L."/>
            <person name="Arachchi H.M."/>
            <person name="Berlin A."/>
            <person name="Chapman S.B."/>
            <person name="Goldberg J."/>
            <person name="Griggs A."/>
            <person name="Gujja S."/>
            <person name="Hansen M."/>
            <person name="Howarth C."/>
            <person name="Imamovic A."/>
            <person name="Larimer J."/>
            <person name="McCowen C."/>
            <person name="Montmayeur A."/>
            <person name="Murphy C."/>
            <person name="Neiman D."/>
            <person name="Pearson M."/>
            <person name="Priest M."/>
            <person name="Roberts A."/>
            <person name="Saif S."/>
            <person name="Shea T."/>
            <person name="Sisk P."/>
            <person name="Sykes S."/>
            <person name="Wortman J."/>
            <person name="Nusbaum C."/>
            <person name="Birren B."/>
        </authorList>
    </citation>
    <scope>NUCLEOTIDE SEQUENCE [LARGE SCALE GENOMIC DNA]</scope>
    <source>
        <strain evidence="1 2">VD048</strain>
    </source>
</reference>
<comment type="caution">
    <text evidence="1">The sequence shown here is derived from an EMBL/GenBank/DDBJ whole genome shotgun (WGS) entry which is preliminary data.</text>
</comment>
<protein>
    <submittedName>
        <fullName evidence="1">Uncharacterized protein</fullName>
    </submittedName>
</protein>
<dbReference type="EMBL" id="AHEU01000041">
    <property type="protein sequence ID" value="EJR27173.1"/>
    <property type="molecule type" value="Genomic_DNA"/>
</dbReference>
<dbReference type="Proteomes" id="UP000006960">
    <property type="component" value="Unassembled WGS sequence"/>
</dbReference>
<name>J8HHL2_BACCE</name>
<sequence>MTEEKYTATYQFGKTTVHVVSPSFKSKDEIEKVNRNIHAAAWKIIREVPAEEKIPKNQNIGMVSLTIHSIL</sequence>
<dbReference type="HOGENOM" id="CLU_194290_0_0_9"/>
<organism evidence="1 2">
    <name type="scientific">Bacillus cereus VD048</name>
    <dbReference type="NCBI Taxonomy" id="1053226"/>
    <lineage>
        <taxon>Bacteria</taxon>
        <taxon>Bacillati</taxon>
        <taxon>Bacillota</taxon>
        <taxon>Bacilli</taxon>
        <taxon>Bacillales</taxon>
        <taxon>Bacillaceae</taxon>
        <taxon>Bacillus</taxon>
        <taxon>Bacillus cereus group</taxon>
    </lineage>
</organism>